<gene>
    <name evidence="2" type="ORF">CHS0354_026008</name>
</gene>
<dbReference type="AlphaFoldDB" id="A0AAE0RY51"/>
<evidence type="ECO:0000256" key="1">
    <source>
        <dbReference type="SAM" id="MobiDB-lite"/>
    </source>
</evidence>
<evidence type="ECO:0000313" key="3">
    <source>
        <dbReference type="Proteomes" id="UP001195483"/>
    </source>
</evidence>
<dbReference type="EMBL" id="JAEAOA010001551">
    <property type="protein sequence ID" value="KAK3581802.1"/>
    <property type="molecule type" value="Genomic_DNA"/>
</dbReference>
<feature type="compositionally biased region" description="Basic residues" evidence="1">
    <location>
        <begin position="10"/>
        <end position="19"/>
    </location>
</feature>
<name>A0AAE0RY51_9BIVA</name>
<sequence>MEATKGRQTWYRKKTKNTKRNLPANNNSAKEESGRFSTHATIYAATYTTKQTIYDSEQPNRATVNILVRLNNNADNYYPRAWSLVMLFLLSRLPPSPPRRILDLKRNGLDAISAGTHVQVSPSSPTGQETARLETRADQGATCPTYVGQS</sequence>
<evidence type="ECO:0000313" key="2">
    <source>
        <dbReference type="EMBL" id="KAK3581802.1"/>
    </source>
</evidence>
<accession>A0AAE0RY51</accession>
<feature type="region of interest" description="Disordered" evidence="1">
    <location>
        <begin position="117"/>
        <end position="150"/>
    </location>
</feature>
<comment type="caution">
    <text evidence="2">The sequence shown here is derived from an EMBL/GenBank/DDBJ whole genome shotgun (WGS) entry which is preliminary data.</text>
</comment>
<dbReference type="Proteomes" id="UP001195483">
    <property type="component" value="Unassembled WGS sequence"/>
</dbReference>
<feature type="compositionally biased region" description="Polar residues" evidence="1">
    <location>
        <begin position="117"/>
        <end position="129"/>
    </location>
</feature>
<reference evidence="2" key="1">
    <citation type="journal article" date="2021" name="Genome Biol. Evol.">
        <title>A High-Quality Reference Genome for a Parasitic Bivalve with Doubly Uniparental Inheritance (Bivalvia: Unionida).</title>
        <authorList>
            <person name="Smith C.H."/>
        </authorList>
    </citation>
    <scope>NUCLEOTIDE SEQUENCE</scope>
    <source>
        <strain evidence="2">CHS0354</strain>
    </source>
</reference>
<protein>
    <submittedName>
        <fullName evidence="2">Uncharacterized protein</fullName>
    </submittedName>
</protein>
<proteinExistence type="predicted"/>
<feature type="region of interest" description="Disordered" evidence="1">
    <location>
        <begin position="1"/>
        <end position="34"/>
    </location>
</feature>
<keyword evidence="3" id="KW-1185">Reference proteome</keyword>
<reference evidence="2" key="3">
    <citation type="submission" date="2023-05" db="EMBL/GenBank/DDBJ databases">
        <authorList>
            <person name="Smith C.H."/>
        </authorList>
    </citation>
    <scope>NUCLEOTIDE SEQUENCE</scope>
    <source>
        <strain evidence="2">CHS0354</strain>
        <tissue evidence="2">Mantle</tissue>
    </source>
</reference>
<reference evidence="2" key="2">
    <citation type="journal article" date="2021" name="Genome Biol. Evol.">
        <title>Developing a high-quality reference genome for a parasitic bivalve with doubly uniparental inheritance (Bivalvia: Unionida).</title>
        <authorList>
            <person name="Smith C.H."/>
        </authorList>
    </citation>
    <scope>NUCLEOTIDE SEQUENCE</scope>
    <source>
        <strain evidence="2">CHS0354</strain>
        <tissue evidence="2">Mantle</tissue>
    </source>
</reference>
<organism evidence="2 3">
    <name type="scientific">Potamilus streckersoni</name>
    <dbReference type="NCBI Taxonomy" id="2493646"/>
    <lineage>
        <taxon>Eukaryota</taxon>
        <taxon>Metazoa</taxon>
        <taxon>Spiralia</taxon>
        <taxon>Lophotrochozoa</taxon>
        <taxon>Mollusca</taxon>
        <taxon>Bivalvia</taxon>
        <taxon>Autobranchia</taxon>
        <taxon>Heteroconchia</taxon>
        <taxon>Palaeoheterodonta</taxon>
        <taxon>Unionida</taxon>
        <taxon>Unionoidea</taxon>
        <taxon>Unionidae</taxon>
        <taxon>Ambleminae</taxon>
        <taxon>Lampsilini</taxon>
        <taxon>Potamilus</taxon>
    </lineage>
</organism>